<dbReference type="Pfam" id="PF03929">
    <property type="entry name" value="PepSY_TM"/>
    <property type="match status" value="1"/>
</dbReference>
<dbReference type="SUPFAM" id="SSF63380">
    <property type="entry name" value="Riboflavin synthase domain-like"/>
    <property type="match status" value="1"/>
</dbReference>
<feature type="transmembrane region" description="Helical" evidence="3">
    <location>
        <begin position="289"/>
        <end position="315"/>
    </location>
</feature>
<evidence type="ECO:0000313" key="7">
    <source>
        <dbReference type="Proteomes" id="UP000321272"/>
    </source>
</evidence>
<dbReference type="InterPro" id="IPR017938">
    <property type="entry name" value="Riboflavin_synthase-like_b-brl"/>
</dbReference>
<dbReference type="GO" id="GO:0010181">
    <property type="term" value="F:FMN binding"/>
    <property type="evidence" value="ECO:0007669"/>
    <property type="project" value="InterPro"/>
</dbReference>
<evidence type="ECO:0000256" key="3">
    <source>
        <dbReference type="SAM" id="Phobius"/>
    </source>
</evidence>
<dbReference type="OrthoDB" id="9816402at2"/>
<evidence type="ECO:0000256" key="2">
    <source>
        <dbReference type="ARBA" id="ARBA00022643"/>
    </source>
</evidence>
<dbReference type="Pfam" id="PF00175">
    <property type="entry name" value="NAD_binding_1"/>
    <property type="match status" value="1"/>
</dbReference>
<dbReference type="RefSeq" id="WP_147185844.1">
    <property type="nucleotide sequence ID" value="NZ_CP042382.1"/>
</dbReference>
<dbReference type="Gene3D" id="3.40.50.360">
    <property type="match status" value="1"/>
</dbReference>
<dbReference type="InterPro" id="IPR017927">
    <property type="entry name" value="FAD-bd_FR_type"/>
</dbReference>
<feature type="domain" description="FAD-binding FR-type" evidence="5">
    <location>
        <begin position="486"/>
        <end position="604"/>
    </location>
</feature>
<dbReference type="KEGG" id="paur:FGL86_16820"/>
<name>A0A5B8SWN9_9GAMM</name>
<dbReference type="PROSITE" id="PS50902">
    <property type="entry name" value="FLAVODOXIN_LIKE"/>
    <property type="match status" value="1"/>
</dbReference>
<dbReference type="AlphaFoldDB" id="A0A5B8SWN9"/>
<dbReference type="SUPFAM" id="SSF52218">
    <property type="entry name" value="Flavoproteins"/>
    <property type="match status" value="1"/>
</dbReference>
<protein>
    <submittedName>
        <fullName evidence="6">Nitric oxide synthase</fullName>
    </submittedName>
</protein>
<keyword evidence="3" id="KW-0812">Transmembrane</keyword>
<accession>A0A5B8SWN9</accession>
<dbReference type="GO" id="GO:0050660">
    <property type="term" value="F:flavin adenine dinucleotide binding"/>
    <property type="evidence" value="ECO:0007669"/>
    <property type="project" value="TreeGrafter"/>
</dbReference>
<keyword evidence="2" id="KW-0288">FMN</keyword>
<dbReference type="InterPro" id="IPR001433">
    <property type="entry name" value="OxRdtase_FAD/NAD-bd"/>
</dbReference>
<evidence type="ECO:0000259" key="5">
    <source>
        <dbReference type="PROSITE" id="PS51384"/>
    </source>
</evidence>
<dbReference type="InterPro" id="IPR029039">
    <property type="entry name" value="Flavoprotein-like_sf"/>
</dbReference>
<dbReference type="PROSITE" id="PS51384">
    <property type="entry name" value="FAD_FR"/>
    <property type="match status" value="1"/>
</dbReference>
<feature type="transmembrane region" description="Helical" evidence="3">
    <location>
        <begin position="7"/>
        <end position="29"/>
    </location>
</feature>
<dbReference type="PRINTS" id="PR00371">
    <property type="entry name" value="FPNCR"/>
</dbReference>
<evidence type="ECO:0000256" key="1">
    <source>
        <dbReference type="ARBA" id="ARBA00022630"/>
    </source>
</evidence>
<feature type="transmembrane region" description="Helical" evidence="3">
    <location>
        <begin position="123"/>
        <end position="148"/>
    </location>
</feature>
<dbReference type="CDD" id="cd06201">
    <property type="entry name" value="SiR_like2"/>
    <property type="match status" value="1"/>
</dbReference>
<dbReference type="Pfam" id="PF00258">
    <property type="entry name" value="Flavodoxin_1"/>
    <property type="match status" value="1"/>
</dbReference>
<organism evidence="6 7">
    <name type="scientific">Pistricoccus aurantiacus</name>
    <dbReference type="NCBI Taxonomy" id="1883414"/>
    <lineage>
        <taxon>Bacteria</taxon>
        <taxon>Pseudomonadati</taxon>
        <taxon>Pseudomonadota</taxon>
        <taxon>Gammaproteobacteria</taxon>
        <taxon>Oceanospirillales</taxon>
        <taxon>Halomonadaceae</taxon>
        <taxon>Pistricoccus</taxon>
    </lineage>
</organism>
<dbReference type="InterPro" id="IPR001709">
    <property type="entry name" value="Flavoprot_Pyr_Nucl_cyt_Rdtase"/>
</dbReference>
<dbReference type="Gene3D" id="2.40.30.10">
    <property type="entry name" value="Translation factors"/>
    <property type="match status" value="1"/>
</dbReference>
<dbReference type="Gene3D" id="3.40.50.80">
    <property type="entry name" value="Nucleotide-binding domain of ferredoxin-NADP reductase (FNR) module"/>
    <property type="match status" value="1"/>
</dbReference>
<keyword evidence="3" id="KW-1133">Transmembrane helix</keyword>
<proteinExistence type="predicted"/>
<gene>
    <name evidence="6" type="ORF">FGL86_16820</name>
</gene>
<feature type="domain" description="Flavodoxin-like" evidence="4">
    <location>
        <begin position="335"/>
        <end position="470"/>
    </location>
</feature>
<dbReference type="GO" id="GO:0003958">
    <property type="term" value="F:NADPH-hemoprotein reductase activity"/>
    <property type="evidence" value="ECO:0007669"/>
    <property type="project" value="UniProtKB-EC"/>
</dbReference>
<dbReference type="InterPro" id="IPR005625">
    <property type="entry name" value="PepSY-ass_TM"/>
</dbReference>
<keyword evidence="1" id="KW-0285">Flavoprotein</keyword>
<keyword evidence="7" id="KW-1185">Reference proteome</keyword>
<keyword evidence="3" id="KW-0472">Membrane</keyword>
<dbReference type="Proteomes" id="UP000321272">
    <property type="component" value="Chromosome"/>
</dbReference>
<evidence type="ECO:0000259" key="4">
    <source>
        <dbReference type="PROSITE" id="PS50902"/>
    </source>
</evidence>
<dbReference type="EMBL" id="CP042382">
    <property type="protein sequence ID" value="QEA40577.1"/>
    <property type="molecule type" value="Genomic_DNA"/>
</dbReference>
<evidence type="ECO:0000313" key="6">
    <source>
        <dbReference type="EMBL" id="QEA40577.1"/>
    </source>
</evidence>
<reference evidence="6 7" key="1">
    <citation type="submission" date="2019-06" db="EMBL/GenBank/DDBJ databases">
        <title>Genome analyses of bacteria isolated from kimchi.</title>
        <authorList>
            <person name="Lee S."/>
            <person name="Ahn S."/>
            <person name="Roh S."/>
        </authorList>
    </citation>
    <scope>NUCLEOTIDE SEQUENCE [LARGE SCALE GENOMIC DNA]</scope>
    <source>
        <strain evidence="6 7">CBA4606</strain>
    </source>
</reference>
<dbReference type="PANTHER" id="PTHR19384">
    <property type="entry name" value="NITRIC OXIDE SYNTHASE-RELATED"/>
    <property type="match status" value="1"/>
</dbReference>
<dbReference type="GO" id="GO:0005829">
    <property type="term" value="C:cytosol"/>
    <property type="evidence" value="ECO:0007669"/>
    <property type="project" value="TreeGrafter"/>
</dbReference>
<dbReference type="InterPro" id="IPR039261">
    <property type="entry name" value="FNR_nucleotide-bd"/>
</dbReference>
<sequence length="741" mass="79756">MLRQLHSLPGLIAALFVIVLTVTGAILSLNPALERAGTVVPAAGQISVAELAGRVVEHYPGAEQIERTPSGTLIVYYTRDGQVGADRVDPRTGQAVAPYEPSSFTSWVKNLHRSMLLDMSGRAVAGITALAMVVLAISGAMLLATRLGGWRQVLRPVRGTLSQRLHIELGRAAILGLLLSGLTGSYLSAATFGLASEGMEAEPEFPLEVAGGPPAAIDTLSALKATDLNDLRELVYPYPDDPTDLYSLGTDQGAGYIDQASGEWLSYQPHDATHRFYEFIYMLHTGEGLWWLGLILGLAALTVSVMAVTGPIIWWKRQRSKPKIAANSGPNAADSVILVGSESNSTWGFAKTLHDSLVQTGHRVHTAPMNRLAPHYRGAKRLFILTATYGDGDAPASANQFLARLEKITDAPDLSVAVLGFGDRQFPQFCGFAKEVETALAAKGWPQLLPLDTIDRQSPQEFARWGNALGKVLGIELTLVHTPVRPRTTALELAERVDYGAEVQAPTAVLRFKAPESGGKTGLLSRLLRRTGLPPFEAGDLVGILPPDSPVPRFYSLASASKDGVLEICVRHHSGGLCSGFLHALPVGGTIEAFIQPNPDFRPASGKAPIVLIGAGTGIGPLVGFIRHNTSHHPMHLYWGGRCPRSDFLYEPELNAYLADRRLSRLNATFSRVDERAYVQDKLIANGPELRRLIEKGAQILVCGGRDMAASVMAALNDIVAPLGIDVLTLKAQGRYREDVY</sequence>
<dbReference type="InterPro" id="IPR008254">
    <property type="entry name" value="Flavodoxin/NO_synth"/>
</dbReference>
<dbReference type="SUPFAM" id="SSF52343">
    <property type="entry name" value="Ferredoxin reductase-like, C-terminal NADP-linked domain"/>
    <property type="match status" value="1"/>
</dbReference>